<evidence type="ECO:0000256" key="2">
    <source>
        <dbReference type="ARBA" id="ARBA00023002"/>
    </source>
</evidence>
<dbReference type="PRINTS" id="PR00080">
    <property type="entry name" value="SDRFAMILY"/>
</dbReference>
<reference evidence="3" key="1">
    <citation type="submission" date="2024-05" db="EMBL/GenBank/DDBJ databases">
        <authorList>
            <person name="Yang L."/>
            <person name="Pan L."/>
        </authorList>
    </citation>
    <scope>NUCLEOTIDE SEQUENCE</scope>
    <source>
        <strain evidence="3">FCG-7</strain>
    </source>
</reference>
<dbReference type="RefSeq" id="WP_348946527.1">
    <property type="nucleotide sequence ID" value="NZ_CP157355.1"/>
</dbReference>
<evidence type="ECO:0000256" key="1">
    <source>
        <dbReference type="ARBA" id="ARBA00006484"/>
    </source>
</evidence>
<dbReference type="PANTHER" id="PTHR42760:SF115">
    <property type="entry name" value="3-OXOACYL-[ACYL-CARRIER-PROTEIN] REDUCTASE FABG"/>
    <property type="match status" value="1"/>
</dbReference>
<comment type="similarity">
    <text evidence="1">Belongs to the short-chain dehydrogenases/reductases (SDR) family.</text>
</comment>
<dbReference type="Gene3D" id="3.40.50.720">
    <property type="entry name" value="NAD(P)-binding Rossmann-like Domain"/>
    <property type="match status" value="1"/>
</dbReference>
<dbReference type="CDD" id="cd05233">
    <property type="entry name" value="SDR_c"/>
    <property type="match status" value="1"/>
</dbReference>
<dbReference type="KEGG" id="cmav:ABHF33_08300"/>
<gene>
    <name evidence="3" type="ORF">ABHF33_08300</name>
</gene>
<dbReference type="InterPro" id="IPR036291">
    <property type="entry name" value="NAD(P)-bd_dom_sf"/>
</dbReference>
<dbReference type="FunFam" id="3.40.50.720:FF:000084">
    <property type="entry name" value="Short-chain dehydrogenase reductase"/>
    <property type="match status" value="1"/>
</dbReference>
<dbReference type="AlphaFoldDB" id="A0AAU7FFG8"/>
<dbReference type="Pfam" id="PF13561">
    <property type="entry name" value="adh_short_C2"/>
    <property type="match status" value="1"/>
</dbReference>
<name>A0AAU7FFG8_9NEIS</name>
<dbReference type="InterPro" id="IPR002347">
    <property type="entry name" value="SDR_fam"/>
</dbReference>
<keyword evidence="2" id="KW-0560">Oxidoreductase</keyword>
<dbReference type="PRINTS" id="PR00081">
    <property type="entry name" value="GDHRDH"/>
</dbReference>
<accession>A0AAU7FFG8</accession>
<dbReference type="PROSITE" id="PS00061">
    <property type="entry name" value="ADH_SHORT"/>
    <property type="match status" value="1"/>
</dbReference>
<dbReference type="PANTHER" id="PTHR42760">
    <property type="entry name" value="SHORT-CHAIN DEHYDROGENASES/REDUCTASES FAMILY MEMBER"/>
    <property type="match status" value="1"/>
</dbReference>
<dbReference type="EMBL" id="CP157355">
    <property type="protein sequence ID" value="XBM02253.1"/>
    <property type="molecule type" value="Genomic_DNA"/>
</dbReference>
<evidence type="ECO:0000313" key="3">
    <source>
        <dbReference type="EMBL" id="XBM02253.1"/>
    </source>
</evidence>
<protein>
    <submittedName>
        <fullName evidence="3">SDR family oxidoreductase</fullName>
    </submittedName>
</protein>
<dbReference type="InterPro" id="IPR020904">
    <property type="entry name" value="Sc_DH/Rdtase_CS"/>
</dbReference>
<dbReference type="SUPFAM" id="SSF51735">
    <property type="entry name" value="NAD(P)-binding Rossmann-fold domains"/>
    <property type="match status" value="1"/>
</dbReference>
<proteinExistence type="inferred from homology"/>
<organism evidence="3">
    <name type="scientific">Chitinibacter mangrovi</name>
    <dbReference type="NCBI Taxonomy" id="3153927"/>
    <lineage>
        <taxon>Bacteria</taxon>
        <taxon>Pseudomonadati</taxon>
        <taxon>Pseudomonadota</taxon>
        <taxon>Betaproteobacteria</taxon>
        <taxon>Neisseriales</taxon>
        <taxon>Chitinibacteraceae</taxon>
        <taxon>Chitinibacter</taxon>
    </lineage>
</organism>
<sequence length="198" mass="21110">MRLALRTDVADLAQIEQLKTAILERGDRLDVIFANAGVAHNNSLGTTHEADFSRIFDSNVKGVFFTVQTLLPLLNDGGSIVLNASVASNKGMPNLSLYSASKAAVRSFARSWANDLKNQQIRVNAISPGVTRTPIMENGLKMSEEQIAQFAAYLVDAAPAGRMAHTDEIAAAVLFLASAAASYINGIELSVDGGFTQI</sequence>
<dbReference type="GO" id="GO:0016616">
    <property type="term" value="F:oxidoreductase activity, acting on the CH-OH group of donors, NAD or NADP as acceptor"/>
    <property type="evidence" value="ECO:0007669"/>
    <property type="project" value="TreeGrafter"/>
</dbReference>